<dbReference type="Proteomes" id="UP001500888">
    <property type="component" value="Unassembled WGS sequence"/>
</dbReference>
<dbReference type="EMBL" id="BAAAZR010000014">
    <property type="protein sequence ID" value="GAA3821269.1"/>
    <property type="molecule type" value="Genomic_DNA"/>
</dbReference>
<comment type="caution">
    <text evidence="1">The sequence shown here is derived from an EMBL/GenBank/DDBJ whole genome shotgun (WGS) entry which is preliminary data.</text>
</comment>
<name>A0ABP7IL47_9ACTN</name>
<evidence type="ECO:0000313" key="1">
    <source>
        <dbReference type="EMBL" id="GAA3821269.1"/>
    </source>
</evidence>
<proteinExistence type="predicted"/>
<keyword evidence="2" id="KW-1185">Reference proteome</keyword>
<sequence length="214" mass="24321">MKAGRLRALRAYLIVLAASSSEDERGWYTEFDSMVWARLFDAHQSATTASARTAAWRTLKLLADMKLIEAIRVPKSRKIGVKLLREDGSGKDYTRPGKDGNKDPYLRIPTTFWTKGYDERVDLPGLAMLLALCAERGRWAMMLPEHVPDWYGWSPDTAERGLKKVVGLNLAERKEKRKAAPLTPLGFTKYYEYRIRPVMKAKTERPRAQSGTAT</sequence>
<evidence type="ECO:0000313" key="2">
    <source>
        <dbReference type="Proteomes" id="UP001500888"/>
    </source>
</evidence>
<dbReference type="RefSeq" id="WP_344943976.1">
    <property type="nucleotide sequence ID" value="NZ_BAAAZR010000014.1"/>
</dbReference>
<protein>
    <submittedName>
        <fullName evidence="1">Uncharacterized protein</fullName>
    </submittedName>
</protein>
<organism evidence="1 2">
    <name type="scientific">Sphaerisporangium flaviroseum</name>
    <dbReference type="NCBI Taxonomy" id="509199"/>
    <lineage>
        <taxon>Bacteria</taxon>
        <taxon>Bacillati</taxon>
        <taxon>Actinomycetota</taxon>
        <taxon>Actinomycetes</taxon>
        <taxon>Streptosporangiales</taxon>
        <taxon>Streptosporangiaceae</taxon>
        <taxon>Sphaerisporangium</taxon>
    </lineage>
</organism>
<reference evidence="2" key="1">
    <citation type="journal article" date="2019" name="Int. J. Syst. Evol. Microbiol.">
        <title>The Global Catalogue of Microorganisms (GCM) 10K type strain sequencing project: providing services to taxonomists for standard genome sequencing and annotation.</title>
        <authorList>
            <consortium name="The Broad Institute Genomics Platform"/>
            <consortium name="The Broad Institute Genome Sequencing Center for Infectious Disease"/>
            <person name="Wu L."/>
            <person name="Ma J."/>
        </authorList>
    </citation>
    <scope>NUCLEOTIDE SEQUENCE [LARGE SCALE GENOMIC DNA]</scope>
    <source>
        <strain evidence="2">JCM 16908</strain>
    </source>
</reference>
<gene>
    <name evidence="1" type="ORF">GCM10022226_46940</name>
</gene>
<accession>A0ABP7IL47</accession>